<sequence>MLKIRMSLAARAGAPAIHCRWPAYTGQESVILCLAMSLVSCLRPAAALVLLVAPACSFDLNERPNAGSITTDEPVAAALQDVRWELRELGGQPAPRTERRPFLLLRNNRPRVEGRAACNQFSGPYTLAERGRLRLGPLVTTRSACPDLAAEGAFLQALNQAQHYRLSRNTLTLYAADTLGTPLARLEAVNE</sequence>
<dbReference type="AlphaFoldDB" id="A0A4Z0Q5J2"/>
<feature type="domain" description="DUF306" evidence="1">
    <location>
        <begin position="77"/>
        <end position="178"/>
    </location>
</feature>
<evidence type="ECO:0000313" key="3">
    <source>
        <dbReference type="Proteomes" id="UP000297549"/>
    </source>
</evidence>
<dbReference type="Gene3D" id="2.40.128.270">
    <property type="match status" value="1"/>
</dbReference>
<dbReference type="InterPro" id="IPR053147">
    <property type="entry name" value="Hsp_HslJ-like"/>
</dbReference>
<evidence type="ECO:0000259" key="1">
    <source>
        <dbReference type="Pfam" id="PF03724"/>
    </source>
</evidence>
<proteinExistence type="predicted"/>
<dbReference type="Proteomes" id="UP000297549">
    <property type="component" value="Unassembled WGS sequence"/>
</dbReference>
<protein>
    <submittedName>
        <fullName evidence="2">META domain-containing protein</fullName>
    </submittedName>
</protein>
<accession>A0A4Z0Q5J2</accession>
<dbReference type="PANTHER" id="PTHR35535">
    <property type="entry name" value="HEAT SHOCK PROTEIN HSLJ"/>
    <property type="match status" value="1"/>
</dbReference>
<dbReference type="PANTHER" id="PTHR35535:SF2">
    <property type="entry name" value="DUF306 DOMAIN-CONTAINING PROTEIN"/>
    <property type="match status" value="1"/>
</dbReference>
<gene>
    <name evidence="2" type="ORF">E5K00_01635</name>
</gene>
<evidence type="ECO:0000313" key="2">
    <source>
        <dbReference type="EMBL" id="TGE23942.1"/>
    </source>
</evidence>
<dbReference type="Pfam" id="PF03724">
    <property type="entry name" value="META"/>
    <property type="match status" value="1"/>
</dbReference>
<dbReference type="InterPro" id="IPR005184">
    <property type="entry name" value="DUF306_Meta_HslJ"/>
</dbReference>
<dbReference type="EMBL" id="SRLC01000001">
    <property type="protein sequence ID" value="TGE23942.1"/>
    <property type="molecule type" value="Genomic_DNA"/>
</dbReference>
<reference evidence="2 3" key="1">
    <citation type="submission" date="2019-04" db="EMBL/GenBank/DDBJ databases">
        <authorList>
            <person name="Feng G."/>
            <person name="Zhang J."/>
            <person name="Zhu H."/>
        </authorList>
    </citation>
    <scope>NUCLEOTIDE SEQUENCE [LARGE SCALE GENOMIC DNA]</scope>
    <source>
        <strain evidence="2 3">JCM 31653</strain>
    </source>
</reference>
<keyword evidence="3" id="KW-1185">Reference proteome</keyword>
<name>A0A4Z0Q5J2_9BACT</name>
<dbReference type="InterPro" id="IPR038670">
    <property type="entry name" value="HslJ-like_sf"/>
</dbReference>
<dbReference type="OrthoDB" id="5348860at2"/>
<organism evidence="2 3">
    <name type="scientific">Hymenobacter aquaticus</name>
    <dbReference type="NCBI Taxonomy" id="1867101"/>
    <lineage>
        <taxon>Bacteria</taxon>
        <taxon>Pseudomonadati</taxon>
        <taxon>Bacteroidota</taxon>
        <taxon>Cytophagia</taxon>
        <taxon>Cytophagales</taxon>
        <taxon>Hymenobacteraceae</taxon>
        <taxon>Hymenobacter</taxon>
    </lineage>
</organism>
<comment type="caution">
    <text evidence="2">The sequence shown here is derived from an EMBL/GenBank/DDBJ whole genome shotgun (WGS) entry which is preliminary data.</text>
</comment>